<comment type="caution">
    <text evidence="2">The sequence shown here is derived from an EMBL/GenBank/DDBJ whole genome shotgun (WGS) entry which is preliminary data.</text>
</comment>
<protein>
    <submittedName>
        <fullName evidence="2">Uncharacterized protein</fullName>
    </submittedName>
</protein>
<reference evidence="2 3" key="1">
    <citation type="submission" date="2018-03" db="EMBL/GenBank/DDBJ databases">
        <title>Genomes of Pezizomycetes fungi and the evolution of truffles.</title>
        <authorList>
            <person name="Murat C."/>
            <person name="Payen T."/>
            <person name="Noel B."/>
            <person name="Kuo A."/>
            <person name="Martin F.M."/>
        </authorList>
    </citation>
    <scope>NUCLEOTIDE SEQUENCE [LARGE SCALE GENOMIC DNA]</scope>
    <source>
        <strain evidence="2">091103-1</strain>
    </source>
</reference>
<dbReference type="AlphaFoldDB" id="A0A317SSU5"/>
<evidence type="ECO:0000313" key="3">
    <source>
        <dbReference type="Proteomes" id="UP000246991"/>
    </source>
</evidence>
<dbReference type="EMBL" id="PYWC01000022">
    <property type="protein sequence ID" value="PWW77448.1"/>
    <property type="molecule type" value="Genomic_DNA"/>
</dbReference>
<gene>
    <name evidence="2" type="ORF">C7212DRAFT_292883</name>
</gene>
<name>A0A317SSU5_9PEZI</name>
<keyword evidence="1" id="KW-1133">Transmembrane helix</keyword>
<accession>A0A317SSU5</accession>
<keyword evidence="1" id="KW-0472">Membrane</keyword>
<proteinExistence type="predicted"/>
<feature type="transmembrane region" description="Helical" evidence="1">
    <location>
        <begin position="53"/>
        <end position="76"/>
    </location>
</feature>
<dbReference type="Proteomes" id="UP000246991">
    <property type="component" value="Unassembled WGS sequence"/>
</dbReference>
<sequence length="80" mass="9346">MCEGYDNEFGDTLSGDIYFLILIITHIKICFFFFSLFPLVSLCLVLRYFTIPTFFFFPPSFFPCVAGWFFGCSFLFSLNL</sequence>
<evidence type="ECO:0000313" key="2">
    <source>
        <dbReference type="EMBL" id="PWW77448.1"/>
    </source>
</evidence>
<evidence type="ECO:0000256" key="1">
    <source>
        <dbReference type="SAM" id="Phobius"/>
    </source>
</evidence>
<organism evidence="2 3">
    <name type="scientific">Tuber magnatum</name>
    <name type="common">white Piedmont truffle</name>
    <dbReference type="NCBI Taxonomy" id="42249"/>
    <lineage>
        <taxon>Eukaryota</taxon>
        <taxon>Fungi</taxon>
        <taxon>Dikarya</taxon>
        <taxon>Ascomycota</taxon>
        <taxon>Pezizomycotina</taxon>
        <taxon>Pezizomycetes</taxon>
        <taxon>Pezizales</taxon>
        <taxon>Tuberaceae</taxon>
        <taxon>Tuber</taxon>
    </lineage>
</organism>
<keyword evidence="1" id="KW-0812">Transmembrane</keyword>
<keyword evidence="3" id="KW-1185">Reference proteome</keyword>
<feature type="transmembrane region" description="Helical" evidence="1">
    <location>
        <begin position="17"/>
        <end position="46"/>
    </location>
</feature>